<keyword evidence="3" id="KW-1185">Reference proteome</keyword>
<feature type="signal peptide" evidence="1">
    <location>
        <begin position="1"/>
        <end position="23"/>
    </location>
</feature>
<evidence type="ECO:0000313" key="2">
    <source>
        <dbReference type="EMBL" id="MEG3437597.1"/>
    </source>
</evidence>
<sequence length="507" mass="53392">MLSPRSFAVSTLLTAALAVPAVAQVQGPSSSQTPYVLPTAPGAITKSILTVGDSVNLKPDGVTPYRMVGIPDGLGAFDNGDGTFTVLMNHELGATSGVPRAHGSTGAFVSKWVIDKSTLAVLNGSDLTQTVQLWNGNGFTPGTTSFARFCSGDLPAVSAFFNATSGLGTTARIYMNGEETGAEGRAFAHIVTGASAGTSYELPYLGKFSWENSLANPFASDKTIVAGTDDSNGGQVYFYIGDKTNTGTEIDKAGLNGGNLYGISIAGITAETNTTSIAPNTRFNLTNLGNVANTTGANLQTQSVAAGVTAFLRPEDGLWNPLNPNEFYFATTNAFNSPSRLWRLRFDNIADPTLGGVVEMLLDGTEGQRMLDNLGIDKYGNILLQEDVGNNAHIGKIWQYNIATDTLTPIAQHDPSRFLSGGANFLTQDEESSGIIDMEDILGPGWFLLDVQAHYPISGELVEGGQLLALYNPSTAAAAGVPEPSNVPMVFAGGLFMAGVWLKRRHR</sequence>
<evidence type="ECO:0000256" key="1">
    <source>
        <dbReference type="SAM" id="SignalP"/>
    </source>
</evidence>
<dbReference type="Pfam" id="PF05787">
    <property type="entry name" value="PhoX"/>
    <property type="match status" value="1"/>
</dbReference>
<dbReference type="InterPro" id="IPR008557">
    <property type="entry name" value="PhoX"/>
</dbReference>
<dbReference type="AlphaFoldDB" id="A0AAW9QIG1"/>
<name>A0AAW9QIG1_9CHRO</name>
<dbReference type="EMBL" id="JBAFSM010000017">
    <property type="protein sequence ID" value="MEG3437597.1"/>
    <property type="molecule type" value="Genomic_DNA"/>
</dbReference>
<evidence type="ECO:0000313" key="3">
    <source>
        <dbReference type="Proteomes" id="UP001328733"/>
    </source>
</evidence>
<accession>A0AAW9QIG1</accession>
<dbReference type="NCBIfam" id="TIGR02595">
    <property type="entry name" value="PEP_CTERM"/>
    <property type="match status" value="1"/>
</dbReference>
<feature type="chain" id="PRO_5043746021" evidence="1">
    <location>
        <begin position="24"/>
        <end position="507"/>
    </location>
</feature>
<comment type="caution">
    <text evidence="2">The sequence shown here is derived from an EMBL/GenBank/DDBJ whole genome shotgun (WGS) entry which is preliminary data.</text>
</comment>
<dbReference type="RefSeq" id="WP_332865077.1">
    <property type="nucleotide sequence ID" value="NZ_JBAFSM010000017.1"/>
</dbReference>
<protein>
    <submittedName>
        <fullName evidence="2">Alkaline phosphatase PhoX</fullName>
    </submittedName>
</protein>
<dbReference type="InterPro" id="IPR013424">
    <property type="entry name" value="Ice-binding_C"/>
</dbReference>
<reference evidence="2 3" key="1">
    <citation type="submission" date="2024-01" db="EMBL/GenBank/DDBJ databases">
        <title>Genomic insights into the taxonomy and metabolism of the cyanobacterium Pannus brasiliensis CCIBt3594.</title>
        <authorList>
            <person name="Machado M."/>
            <person name="Botero N.B."/>
            <person name="Andreote A.P.D."/>
            <person name="Feitosa A.M.T."/>
            <person name="Popin R."/>
            <person name="Sivonen K."/>
            <person name="Fiore M.F."/>
        </authorList>
    </citation>
    <scope>NUCLEOTIDE SEQUENCE [LARGE SCALE GENOMIC DNA]</scope>
    <source>
        <strain evidence="2 3">CCIBt3594</strain>
    </source>
</reference>
<dbReference type="Proteomes" id="UP001328733">
    <property type="component" value="Unassembled WGS sequence"/>
</dbReference>
<keyword evidence="1" id="KW-0732">Signal</keyword>
<proteinExistence type="predicted"/>
<gene>
    <name evidence="2" type="ORF">V0288_10750</name>
</gene>
<organism evidence="2 3">
    <name type="scientific">Pannus brasiliensis CCIBt3594</name>
    <dbReference type="NCBI Taxonomy" id="1427578"/>
    <lineage>
        <taxon>Bacteria</taxon>
        <taxon>Bacillati</taxon>
        <taxon>Cyanobacteriota</taxon>
        <taxon>Cyanophyceae</taxon>
        <taxon>Oscillatoriophycideae</taxon>
        <taxon>Chroococcales</taxon>
        <taxon>Microcystaceae</taxon>
        <taxon>Pannus</taxon>
    </lineage>
</organism>